<name>A0A4R0N180_9SPHI</name>
<feature type="transmembrane region" description="Helical" evidence="7">
    <location>
        <begin position="169"/>
        <end position="190"/>
    </location>
</feature>
<keyword evidence="9" id="KW-0808">Transferase</keyword>
<gene>
    <name evidence="9" type="ORF">EZ428_01850</name>
</gene>
<evidence type="ECO:0000256" key="3">
    <source>
        <dbReference type="ARBA" id="ARBA00022475"/>
    </source>
</evidence>
<dbReference type="OrthoDB" id="1495770at2"/>
<keyword evidence="3" id="KW-1003">Cell membrane</keyword>
<feature type="transmembrane region" description="Helical" evidence="7">
    <location>
        <begin position="21"/>
        <end position="40"/>
    </location>
</feature>
<feature type="transmembrane region" description="Helical" evidence="7">
    <location>
        <begin position="52"/>
        <end position="73"/>
    </location>
</feature>
<protein>
    <submittedName>
        <fullName evidence="9">Acyltransferase</fullName>
    </submittedName>
</protein>
<dbReference type="GO" id="GO:0005886">
    <property type="term" value="C:plasma membrane"/>
    <property type="evidence" value="ECO:0007669"/>
    <property type="project" value="UniProtKB-SubCell"/>
</dbReference>
<evidence type="ECO:0000256" key="6">
    <source>
        <dbReference type="ARBA" id="ARBA00023136"/>
    </source>
</evidence>
<feature type="transmembrane region" description="Helical" evidence="7">
    <location>
        <begin position="196"/>
        <end position="214"/>
    </location>
</feature>
<evidence type="ECO:0000259" key="8">
    <source>
        <dbReference type="Pfam" id="PF01757"/>
    </source>
</evidence>
<dbReference type="Pfam" id="PF01757">
    <property type="entry name" value="Acyl_transf_3"/>
    <property type="match status" value="1"/>
</dbReference>
<evidence type="ECO:0000256" key="1">
    <source>
        <dbReference type="ARBA" id="ARBA00004651"/>
    </source>
</evidence>
<keyword evidence="5 7" id="KW-1133">Transmembrane helix</keyword>
<organism evidence="9 10">
    <name type="scientific">Pedobacter frigiditerrae</name>
    <dbReference type="NCBI Taxonomy" id="2530452"/>
    <lineage>
        <taxon>Bacteria</taxon>
        <taxon>Pseudomonadati</taxon>
        <taxon>Bacteroidota</taxon>
        <taxon>Sphingobacteriia</taxon>
        <taxon>Sphingobacteriales</taxon>
        <taxon>Sphingobacteriaceae</taxon>
        <taxon>Pedobacter</taxon>
    </lineage>
</organism>
<dbReference type="InterPro" id="IPR002656">
    <property type="entry name" value="Acyl_transf_3_dom"/>
</dbReference>
<feature type="domain" description="Acyltransferase 3" evidence="8">
    <location>
        <begin position="16"/>
        <end position="344"/>
    </location>
</feature>
<comment type="caution">
    <text evidence="9">The sequence shown here is derived from an EMBL/GenBank/DDBJ whole genome shotgun (WGS) entry which is preliminary data.</text>
</comment>
<dbReference type="RefSeq" id="WP_131551406.1">
    <property type="nucleotide sequence ID" value="NZ_SJSK01000001.1"/>
</dbReference>
<proteinExistence type="inferred from homology"/>
<feature type="transmembrane region" description="Helical" evidence="7">
    <location>
        <begin position="94"/>
        <end position="117"/>
    </location>
</feature>
<reference evidence="9 10" key="1">
    <citation type="submission" date="2019-02" db="EMBL/GenBank/DDBJ databases">
        <title>Pedobacter sp. RP-1-13 sp. nov., isolated from Arctic soil.</title>
        <authorList>
            <person name="Dahal R.H."/>
        </authorList>
    </citation>
    <scope>NUCLEOTIDE SEQUENCE [LARGE SCALE GENOMIC DNA]</scope>
    <source>
        <strain evidence="9 10">RP-1-13</strain>
    </source>
</reference>
<feature type="transmembrane region" description="Helical" evidence="7">
    <location>
        <begin position="226"/>
        <end position="247"/>
    </location>
</feature>
<keyword evidence="10" id="KW-1185">Reference proteome</keyword>
<evidence type="ECO:0000256" key="2">
    <source>
        <dbReference type="ARBA" id="ARBA00007400"/>
    </source>
</evidence>
<accession>A0A4R0N180</accession>
<sequence>MTNTITTLETPKKNFDFIDSIRGIAMLGIVIEHSSAFWLLKYDSYSDKLIQAGYMQLFKFATIAFFLISGFLINHKFTEYTPLQYIRNRFKNTIGPWLFWIFIYLAISIGQRVFMFLKSGDSKNLPGDWYDATIGMFFRVIFHSNYWFILNFLICIAILLIFKKYIYKWVFGLILGFMSFFYSINLYYGWIPVEHTTALFGFVFYLWLGIFLNKNFAEVKHKLNKLSFTVIIIVNIVLFVLSTLETIHLMDLGMTDPFNTLRITNIFYSLGMFALLLKMGDMKGVQNTLNPRHTTFGIYLLHQILIDWILIEIVRPFNLDLNSISAVSVVGYSLLRFIFTYTLALLLAKLISKTKFKWSIGSR</sequence>
<dbReference type="PANTHER" id="PTHR40074">
    <property type="entry name" value="O-ACETYLTRANSFERASE WECH"/>
    <property type="match status" value="1"/>
</dbReference>
<evidence type="ECO:0000256" key="7">
    <source>
        <dbReference type="SAM" id="Phobius"/>
    </source>
</evidence>
<evidence type="ECO:0000256" key="4">
    <source>
        <dbReference type="ARBA" id="ARBA00022692"/>
    </source>
</evidence>
<evidence type="ECO:0000256" key="5">
    <source>
        <dbReference type="ARBA" id="ARBA00022989"/>
    </source>
</evidence>
<evidence type="ECO:0000313" key="9">
    <source>
        <dbReference type="EMBL" id="TCC93538.1"/>
    </source>
</evidence>
<feature type="transmembrane region" description="Helical" evidence="7">
    <location>
        <begin position="298"/>
        <end position="317"/>
    </location>
</feature>
<comment type="subcellular location">
    <subcellularLocation>
        <location evidence="1">Cell membrane</location>
        <topology evidence="1">Multi-pass membrane protein</topology>
    </subcellularLocation>
</comment>
<keyword evidence="6 7" id="KW-0472">Membrane</keyword>
<dbReference type="Proteomes" id="UP000292884">
    <property type="component" value="Unassembled WGS sequence"/>
</dbReference>
<keyword evidence="9" id="KW-0012">Acyltransferase</keyword>
<dbReference type="EMBL" id="SJSK01000001">
    <property type="protein sequence ID" value="TCC93538.1"/>
    <property type="molecule type" value="Genomic_DNA"/>
</dbReference>
<dbReference type="GO" id="GO:0009246">
    <property type="term" value="P:enterobacterial common antigen biosynthetic process"/>
    <property type="evidence" value="ECO:0007669"/>
    <property type="project" value="TreeGrafter"/>
</dbReference>
<comment type="similarity">
    <text evidence="2">Belongs to the acyltransferase 3 family.</text>
</comment>
<feature type="transmembrane region" description="Helical" evidence="7">
    <location>
        <begin position="137"/>
        <end position="162"/>
    </location>
</feature>
<dbReference type="PANTHER" id="PTHR40074:SF2">
    <property type="entry name" value="O-ACETYLTRANSFERASE WECH"/>
    <property type="match status" value="1"/>
</dbReference>
<evidence type="ECO:0000313" key="10">
    <source>
        <dbReference type="Proteomes" id="UP000292884"/>
    </source>
</evidence>
<dbReference type="GO" id="GO:0016413">
    <property type="term" value="F:O-acetyltransferase activity"/>
    <property type="evidence" value="ECO:0007669"/>
    <property type="project" value="TreeGrafter"/>
</dbReference>
<feature type="transmembrane region" description="Helical" evidence="7">
    <location>
        <begin position="329"/>
        <end position="348"/>
    </location>
</feature>
<dbReference type="AlphaFoldDB" id="A0A4R0N180"/>
<keyword evidence="4 7" id="KW-0812">Transmembrane</keyword>
<feature type="transmembrane region" description="Helical" evidence="7">
    <location>
        <begin position="259"/>
        <end position="277"/>
    </location>
</feature>